<dbReference type="EMBL" id="MTPW01000001">
    <property type="protein sequence ID" value="PQJ32288.1"/>
    <property type="molecule type" value="Genomic_DNA"/>
</dbReference>
<sequence length="626" mass="68182">MTAQPNDFMVGLYQLTNGTTGVGSAFTASNFNETDVYISVGNTPNERVFTIQLLPEFNGATVSVVLDLSNNEIAVPLLDTNLQCTTAPNIIYDEASAGNNSLWSITSGDNNFTINYTENTMAACGIPTAQATFNLIKVNVPAGQTVIPDDNFEQELITLGYDTILDNFLDSANVSAVNTLDISNKGISDLTGLEAFVALDTLRANDNSIATFNSQLVNNARFVNLGNNSITTVDMSSTNSITYASFIFNFSLQNIDISGATNLEFLDAIGGTYSSINTNNNPNLRTLRLAFANQLTSIDVSQNSLLERLELLSCPLLTGIDITLNPQLEYLRFGSSNFDRTTTDYPITSIDFTNNSNLIELINVGSRITNPDFSLLGSVESLFWDNSELTAVNINSNINLIEVGFTNNLLGTIDFSQNVLLEGIYLNNNNLSNVDLSMNSALKFLVTRDNSLGQLDLSSNALLTFIDVNNNQLTQLNLNNGANGLLAPNDPTDPTNENLWNFNALNNTGLTCIEVSDITYMNSNFVTNIDATASFNMNCATASIVDIEVDVELFPNPSQDLVNISTINSSIEAIGIYDITGKNIKRIQLENQSDKYILNIENLSKGQYLLIIDTNNGRSAKNFFKN</sequence>
<evidence type="ECO:0000259" key="4">
    <source>
        <dbReference type="Pfam" id="PF18962"/>
    </source>
</evidence>
<dbReference type="InterPro" id="IPR032675">
    <property type="entry name" value="LRR_dom_sf"/>
</dbReference>
<reference evidence="5 6" key="1">
    <citation type="submission" date="2017-01" db="EMBL/GenBank/DDBJ databases">
        <title>Trade-off between light-utilization and light-protection in marine flavobacteria.</title>
        <authorList>
            <person name="Kumagai Y."/>
            <person name="Yoshizawa S."/>
            <person name="Kogure K."/>
            <person name="Iwasaki W."/>
        </authorList>
    </citation>
    <scope>NUCLEOTIDE SEQUENCE [LARGE SCALE GENOMIC DNA]</scope>
    <source>
        <strain evidence="5 6">KCTC 32109</strain>
    </source>
</reference>
<dbReference type="PANTHER" id="PTHR47566">
    <property type="match status" value="1"/>
</dbReference>
<keyword evidence="3" id="KW-0677">Repeat</keyword>
<evidence type="ECO:0000313" key="6">
    <source>
        <dbReference type="Proteomes" id="UP000239747"/>
    </source>
</evidence>
<dbReference type="NCBIfam" id="TIGR04183">
    <property type="entry name" value="Por_Secre_tail"/>
    <property type="match status" value="1"/>
</dbReference>
<dbReference type="Proteomes" id="UP000239747">
    <property type="component" value="Unassembled WGS sequence"/>
</dbReference>
<proteinExistence type="predicted"/>
<organism evidence="5 6">
    <name type="scientific">Nonlabens arenilitoris</name>
    <dbReference type="NCBI Taxonomy" id="1217969"/>
    <lineage>
        <taxon>Bacteria</taxon>
        <taxon>Pseudomonadati</taxon>
        <taxon>Bacteroidota</taxon>
        <taxon>Flavobacteriia</taxon>
        <taxon>Flavobacteriales</taxon>
        <taxon>Flavobacteriaceae</taxon>
        <taxon>Nonlabens</taxon>
    </lineage>
</organism>
<dbReference type="PANTHER" id="PTHR47566:SF1">
    <property type="entry name" value="PROTEIN NUD1"/>
    <property type="match status" value="1"/>
</dbReference>
<evidence type="ECO:0000313" key="5">
    <source>
        <dbReference type="EMBL" id="PQJ32288.1"/>
    </source>
</evidence>
<accession>A0A2S7UBH4</accession>
<evidence type="ECO:0000256" key="2">
    <source>
        <dbReference type="ARBA" id="ARBA00022729"/>
    </source>
</evidence>
<gene>
    <name evidence="5" type="ORF">BST92_10280</name>
</gene>
<feature type="domain" description="Secretion system C-terminal sorting" evidence="4">
    <location>
        <begin position="553"/>
        <end position="621"/>
    </location>
</feature>
<dbReference type="Pfam" id="PF18962">
    <property type="entry name" value="Por_Secre_tail"/>
    <property type="match status" value="1"/>
</dbReference>
<dbReference type="AlphaFoldDB" id="A0A2S7UBH4"/>
<keyword evidence="1" id="KW-0433">Leucine-rich repeat</keyword>
<keyword evidence="2" id="KW-0732">Signal</keyword>
<dbReference type="InterPro" id="IPR026444">
    <property type="entry name" value="Secre_tail"/>
</dbReference>
<dbReference type="SUPFAM" id="SSF52058">
    <property type="entry name" value="L domain-like"/>
    <property type="match status" value="1"/>
</dbReference>
<evidence type="ECO:0000256" key="1">
    <source>
        <dbReference type="ARBA" id="ARBA00022614"/>
    </source>
</evidence>
<protein>
    <recommendedName>
        <fullName evidence="4">Secretion system C-terminal sorting domain-containing protein</fullName>
    </recommendedName>
</protein>
<dbReference type="InterPro" id="IPR052574">
    <property type="entry name" value="CDIRP"/>
</dbReference>
<dbReference type="Gene3D" id="3.80.10.10">
    <property type="entry name" value="Ribonuclease Inhibitor"/>
    <property type="match status" value="2"/>
</dbReference>
<name>A0A2S7UBH4_9FLAO</name>
<evidence type="ECO:0000256" key="3">
    <source>
        <dbReference type="ARBA" id="ARBA00022737"/>
    </source>
</evidence>
<dbReference type="GO" id="GO:0035591">
    <property type="term" value="F:signaling adaptor activity"/>
    <property type="evidence" value="ECO:0007669"/>
    <property type="project" value="TreeGrafter"/>
</dbReference>
<keyword evidence="6" id="KW-1185">Reference proteome</keyword>
<comment type="caution">
    <text evidence="5">The sequence shown here is derived from an EMBL/GenBank/DDBJ whole genome shotgun (WGS) entry which is preliminary data.</text>
</comment>